<dbReference type="GO" id="GO:0031415">
    <property type="term" value="C:NatA complex"/>
    <property type="evidence" value="ECO:0007669"/>
    <property type="project" value="TreeGrafter"/>
</dbReference>
<keyword evidence="1" id="KW-0677">Repeat</keyword>
<evidence type="ECO:0000313" key="4">
    <source>
        <dbReference type="EMBL" id="GMM50369.1"/>
    </source>
</evidence>
<proteinExistence type="predicted"/>
<evidence type="ECO:0000256" key="1">
    <source>
        <dbReference type="ARBA" id="ARBA00022737"/>
    </source>
</evidence>
<evidence type="ECO:0000256" key="2">
    <source>
        <dbReference type="ARBA" id="ARBA00022803"/>
    </source>
</evidence>
<dbReference type="PROSITE" id="PS50005">
    <property type="entry name" value="TPR"/>
    <property type="match status" value="1"/>
</dbReference>
<dbReference type="InterPro" id="IPR011990">
    <property type="entry name" value="TPR-like_helical_dom_sf"/>
</dbReference>
<comment type="caution">
    <text evidence="4">The sequence shown here is derived from an EMBL/GenBank/DDBJ whole genome shotgun (WGS) entry which is preliminary data.</text>
</comment>
<name>A0AAV5RFV1_STABA</name>
<evidence type="ECO:0000256" key="3">
    <source>
        <dbReference type="PROSITE-ProRule" id="PRU00339"/>
    </source>
</evidence>
<gene>
    <name evidence="4" type="ORF">DASB73_013270</name>
</gene>
<dbReference type="Gene3D" id="1.25.40.1040">
    <property type="match status" value="1"/>
</dbReference>
<evidence type="ECO:0000313" key="5">
    <source>
        <dbReference type="Proteomes" id="UP001362899"/>
    </source>
</evidence>
<keyword evidence="5" id="KW-1185">Reference proteome</keyword>
<keyword evidence="2 3" id="KW-0802">TPR repeat</keyword>
<sequence length="792" mass="90310">MPKSQPLNSKDSSAFQRALIHYEKKEYEQSLAEVEGIIERRKDRLHGESFCLKSLLLYHLKKEPDAETLKECDELTAKGSEIDSESHVAWHMAGIYYKLRTEYRKALKAYMSSYQLNPDNSNVYQDLAMLAAQLRDFPTLVDVRRKALTQHMNQRMSWAALIAALFLDKKYTEVENTVELYDRVMEVERKQVKDPKVDDRVERSECLMLKAEAIVAQNKPKRALNYLYTIEPNVRDKLAWCELEAKLLVEVNKPEAKKRYLLLIQRNPSDVEYYKQAMKLSEDPVGLLKELSAANPKELTPCFLLLNELDSTSPEFTELFMKTLLSQLSRNVLTTFVLFKDFYSDPAVIKLIDDNIAQLKDSCDEVPFAVFIAYHYSYSNRHSDALTAIEDVKPIADADAGTDVDTQADYLLAYSHILTRAGDLAAAQAALAKASGKLPGDVYLNTKYTAACFKNSDVSAGYKAAFRFYIQGKHAKDDAEAMNYITSIESVNTVINMASAHMIRQEYSLALKRALNVIDIFNIYQREQYDFHFFGPRKGTLRTYINMVEWEQSVYDHDVYARAVDIVSTVWVTINAKYLDVVGEENTTLGNSWRKEMLEKVDTKTDSDPFGVAALESPDGLSRAVDVLKTLEKVRPTPLVYLKELEVYAAQKKHVLATQSLKKAKERGATNSQIAMGACIIRHALDTDDHVPDIIKQMQLKLLPTIATEGDVLNDELLQYTNSFVTNVLDWLKTRRILRLTENLSTEAAEKIEELVTEEDLESAYQELRISGVDTEPFVKTSKELWPRVSFF</sequence>
<dbReference type="PANTHER" id="PTHR22767">
    <property type="entry name" value="N-TERMINAL ACETYLTRANSFERASE-RELATED"/>
    <property type="match status" value="1"/>
</dbReference>
<dbReference type="Pfam" id="PF12569">
    <property type="entry name" value="NatA_aux_su"/>
    <property type="match status" value="1"/>
</dbReference>
<dbReference type="PANTHER" id="PTHR22767:SF2">
    <property type="entry name" value="N(ALPHA)-ACETYLTRANSFERASE 15_16, ISOFORM A"/>
    <property type="match status" value="1"/>
</dbReference>
<dbReference type="AlphaFoldDB" id="A0AAV5RFV1"/>
<dbReference type="Proteomes" id="UP001362899">
    <property type="component" value="Unassembled WGS sequence"/>
</dbReference>
<dbReference type="InterPro" id="IPR021183">
    <property type="entry name" value="NatA_aux_su"/>
</dbReference>
<organism evidence="4 5">
    <name type="scientific">Starmerella bacillaris</name>
    <name type="common">Yeast</name>
    <name type="synonym">Candida zemplinina</name>
    <dbReference type="NCBI Taxonomy" id="1247836"/>
    <lineage>
        <taxon>Eukaryota</taxon>
        <taxon>Fungi</taxon>
        <taxon>Dikarya</taxon>
        <taxon>Ascomycota</taxon>
        <taxon>Saccharomycotina</taxon>
        <taxon>Dipodascomycetes</taxon>
        <taxon>Dipodascales</taxon>
        <taxon>Trichomonascaceae</taxon>
        <taxon>Starmerella</taxon>
    </lineage>
</organism>
<feature type="repeat" description="TPR" evidence="3">
    <location>
        <begin position="87"/>
        <end position="120"/>
    </location>
</feature>
<protein>
    <submittedName>
        <fullName evidence="4">Peptide alpha-N-acetyltransferase complex A subunit</fullName>
    </submittedName>
</protein>
<reference evidence="4 5" key="1">
    <citation type="journal article" date="2023" name="Elife">
        <title>Identification of key yeast species and microbe-microbe interactions impacting larval growth of Drosophila in the wild.</title>
        <authorList>
            <person name="Mure A."/>
            <person name="Sugiura Y."/>
            <person name="Maeda R."/>
            <person name="Honda K."/>
            <person name="Sakurai N."/>
            <person name="Takahashi Y."/>
            <person name="Watada M."/>
            <person name="Katoh T."/>
            <person name="Gotoh A."/>
            <person name="Gotoh Y."/>
            <person name="Taniguchi I."/>
            <person name="Nakamura K."/>
            <person name="Hayashi T."/>
            <person name="Katayama T."/>
            <person name="Uemura T."/>
            <person name="Hattori Y."/>
        </authorList>
    </citation>
    <scope>NUCLEOTIDE SEQUENCE [LARGE SCALE GENOMIC DNA]</scope>
    <source>
        <strain evidence="4 5">SB-73</strain>
    </source>
</reference>
<dbReference type="Gene3D" id="1.25.40.1010">
    <property type="match status" value="1"/>
</dbReference>
<dbReference type="InterPro" id="IPR019734">
    <property type="entry name" value="TPR_rpt"/>
</dbReference>
<accession>A0AAV5RFV1</accession>
<dbReference type="SUPFAM" id="SSF48452">
    <property type="entry name" value="TPR-like"/>
    <property type="match status" value="1"/>
</dbReference>
<dbReference type="EMBL" id="BTGC01000003">
    <property type="protein sequence ID" value="GMM50369.1"/>
    <property type="molecule type" value="Genomic_DNA"/>
</dbReference>